<dbReference type="AlphaFoldDB" id="A0AAC9J165"/>
<proteinExistence type="predicted"/>
<dbReference type="Pfam" id="PF12611">
    <property type="entry name" value="Flagellar_put"/>
    <property type="match status" value="1"/>
</dbReference>
<evidence type="ECO:0000313" key="3">
    <source>
        <dbReference type="Proteomes" id="UP000182945"/>
    </source>
</evidence>
<dbReference type="EMBL" id="CP017962">
    <property type="protein sequence ID" value="APC48627.1"/>
    <property type="molecule type" value="Genomic_DNA"/>
</dbReference>
<keyword evidence="1" id="KW-0282">Flagellum</keyword>
<dbReference type="KEGG" id="vhl:BME96_10725"/>
<name>A0AAC9J165_VIRHA</name>
<reference evidence="2 4" key="2">
    <citation type="submission" date="2020-09" db="EMBL/GenBank/DDBJ databases">
        <title>Draft Genome Sequences of Oil-Oxidizing Bacteria Halomonas titanicae, Marinobacter lutaoensis, and Virgibacillus halodenitrificans Isolated from Highly Saline Environments.</title>
        <authorList>
            <person name="Grouzdev D.S."/>
            <person name="Sokolova D.S."/>
            <person name="Semenova E.M."/>
            <person name="Borzenkov I.A."/>
            <person name="Bidzhieva S.K."/>
            <person name="Poltaraus A.B."/>
            <person name="Nazina T.N."/>
        </authorList>
    </citation>
    <scope>NUCLEOTIDE SEQUENCE [LARGE SCALE GENOMIC DNA]</scope>
    <source>
        <strain evidence="2 4">VKM B-3472D</strain>
    </source>
</reference>
<dbReference type="RefSeq" id="WP_071649067.1">
    <property type="nucleotide sequence ID" value="NZ_CP017962.1"/>
</dbReference>
<accession>A0AAC9J165</accession>
<dbReference type="NCBIfam" id="TIGR02530">
    <property type="entry name" value="flg_new"/>
    <property type="match status" value="1"/>
</dbReference>
<evidence type="ECO:0000313" key="4">
    <source>
        <dbReference type="Proteomes" id="UP000621631"/>
    </source>
</evidence>
<evidence type="ECO:0000313" key="2">
    <source>
        <dbReference type="EMBL" id="MBD1224170.1"/>
    </source>
</evidence>
<keyword evidence="1" id="KW-0966">Cell projection</keyword>
<keyword evidence="1" id="KW-0969">Cilium</keyword>
<evidence type="ECO:0000313" key="1">
    <source>
        <dbReference type="EMBL" id="APC48627.1"/>
    </source>
</evidence>
<organism evidence="1 3">
    <name type="scientific">Virgibacillus halodenitrificans</name>
    <name type="common">Bacillus halodenitrificans</name>
    <dbReference type="NCBI Taxonomy" id="1482"/>
    <lineage>
        <taxon>Bacteria</taxon>
        <taxon>Bacillati</taxon>
        <taxon>Bacillota</taxon>
        <taxon>Bacilli</taxon>
        <taxon>Bacillales</taxon>
        <taxon>Bacillaceae</taxon>
        <taxon>Virgibacillus</taxon>
    </lineage>
</organism>
<dbReference type="Proteomes" id="UP000182945">
    <property type="component" value="Chromosome"/>
</dbReference>
<sequence length="123" mass="13894">MDHRIHQLPQQVALNPVKKSVGPSSTVPFKDFLTLEQKELKISKHANQRLNERNIQINEKQWQLIGEKVSEAKKKGITDSLVVMDQAALLVSAKNHTVVTAMNREEATNRIFSNINGTIIINK</sequence>
<dbReference type="EMBL" id="JACWEZ010000014">
    <property type="protein sequence ID" value="MBD1224170.1"/>
    <property type="molecule type" value="Genomic_DNA"/>
</dbReference>
<keyword evidence="4" id="KW-1185">Reference proteome</keyword>
<dbReference type="InterPro" id="IPR013367">
    <property type="entry name" value="Flagellar_put"/>
</dbReference>
<reference evidence="1 3" key="1">
    <citation type="submission" date="2016-11" db="EMBL/GenBank/DDBJ databases">
        <title>Complete genome sequencing of Virgibacillus halodenitrificans PDB-F2.</title>
        <authorList>
            <person name="Sun Z."/>
            <person name="Zhou Y."/>
            <person name="Li H."/>
        </authorList>
    </citation>
    <scope>NUCLEOTIDE SEQUENCE [LARGE SCALE GENOMIC DNA]</scope>
    <source>
        <strain evidence="1 3">PDB-F2</strain>
    </source>
</reference>
<dbReference type="GeneID" id="71514869"/>
<gene>
    <name evidence="1" type="ORF">BME96_10725</name>
    <name evidence="2" type="ORF">IC602_16290</name>
</gene>
<protein>
    <submittedName>
        <fullName evidence="1">Flagellar protein</fullName>
    </submittedName>
</protein>
<dbReference type="Proteomes" id="UP000621631">
    <property type="component" value="Unassembled WGS sequence"/>
</dbReference>